<dbReference type="PANTHER" id="PTHR20859:SF50">
    <property type="entry name" value="INTERLEUKIN-10 RECEPTOR SUBUNIT BETA"/>
    <property type="match status" value="1"/>
</dbReference>
<proteinExistence type="inferred from homology"/>
<evidence type="ECO:0000256" key="9">
    <source>
        <dbReference type="ARBA" id="ARBA00023118"/>
    </source>
</evidence>
<dbReference type="InterPro" id="IPR036116">
    <property type="entry name" value="FN3_sf"/>
</dbReference>
<keyword evidence="12" id="KW-0675">Receptor</keyword>
<evidence type="ECO:0000256" key="21">
    <source>
        <dbReference type="ARBA" id="ARBA00077626"/>
    </source>
</evidence>
<dbReference type="SUPFAM" id="SSF49265">
    <property type="entry name" value="Fibronectin type III"/>
    <property type="match status" value="4"/>
</dbReference>
<organism evidence="26">
    <name type="scientific">Ursus maritimus</name>
    <name type="common">Polar bear</name>
    <name type="synonym">Thalarctos maritimus</name>
    <dbReference type="NCBI Taxonomy" id="29073"/>
    <lineage>
        <taxon>Eukaryota</taxon>
        <taxon>Metazoa</taxon>
        <taxon>Chordata</taxon>
        <taxon>Craniata</taxon>
        <taxon>Vertebrata</taxon>
        <taxon>Euteleostomi</taxon>
        <taxon>Mammalia</taxon>
        <taxon>Eutheria</taxon>
        <taxon>Laurasiatheria</taxon>
        <taxon>Carnivora</taxon>
        <taxon>Caniformia</taxon>
        <taxon>Ursidae</taxon>
        <taxon>Ursus</taxon>
    </lineage>
</organism>
<keyword evidence="7" id="KW-0677">Repeat</keyword>
<dbReference type="FunFam" id="2.60.40.10:FF:001312">
    <property type="entry name" value="Interleukin 10 receptor subunit beta"/>
    <property type="match status" value="1"/>
</dbReference>
<evidence type="ECO:0000256" key="17">
    <source>
        <dbReference type="ARBA" id="ARBA00068670"/>
    </source>
</evidence>
<keyword evidence="6" id="KW-0732">Signal</keyword>
<keyword evidence="8 24" id="KW-1133">Transmembrane helix</keyword>
<evidence type="ECO:0000256" key="7">
    <source>
        <dbReference type="ARBA" id="ARBA00022737"/>
    </source>
</evidence>
<dbReference type="InterPro" id="IPR050650">
    <property type="entry name" value="Type-II_Cytokine-TF_Rcpt"/>
</dbReference>
<dbReference type="FunFam" id="2.60.40.10:FF:000909">
    <property type="entry name" value="Interferon alpha/beta receptor 2"/>
    <property type="match status" value="1"/>
</dbReference>
<comment type="subcellular location">
    <subcellularLocation>
        <location evidence="1">Cell membrane</location>
        <topology evidence="1">Single-pass type I membrane protein</topology>
    </subcellularLocation>
</comment>
<feature type="transmembrane region" description="Helical" evidence="24">
    <location>
        <begin position="249"/>
        <end position="269"/>
    </location>
</feature>
<sequence length="699" mass="79106">MLWSQNASPIRPQHLYLVVYINLMFGVLSSLPDLSDKSCTFKVTLRNFRVILSWELKNHSIVPDHYTLQYTVISIPDHMKTVEHCSNITATFCDLTDVWEVLSETYAVTVDGFRGNTTLVTCFIDFFLATHISLEPPEFDIVDFTDHINVHVNFPPVMPKILDGKVLQFYLPLIIEEQSGGIVKKHNPTLDENVTGNFTYVIDNLLPNTNYCVSVYFKHRNLEEIHRSPVKCTLLPPAQDTGSSESAKIGGIITMFLIAAVFISTILILKRVGYICLRNDFPKVLNFHNMSSWVFPEMPPLEAVAFVEVIHINRKKKVWNYSYDDESDSNDEAAAPLTNTALGMVPPPENVRMKSVNFKNILQWELPAFPKGNLTFTAQYQSYRKFQDMCTSTALTECDFSSLSKYGDHTLRVRAESADEHSDWVNVTFCPVDDTMIGPPGIQVEALANSLHMRFLAPKIENEPETWTMRNIYNSWVYNMQYWKNGSDEKWPMTCQYDFEVLRDLEPWTTYCVRVQGFLPDRNKTGEWSKPMCEPTADDETAPSWTVAVVLAASVCAAFLLLGCSALLWYLYQKTKHTFSPGNCLPQHLKEFLGRPHHSTLLLFSFPPSDENEVFDKLSVITQVSESSRQNPGDGCTPRAPSGQGSSELVPEEGAYSVGYSTPLLLSPTSEGHQRGKPPEQNPHLELSDSRTTSQQPKS</sequence>
<evidence type="ECO:0000256" key="1">
    <source>
        <dbReference type="ARBA" id="ARBA00004251"/>
    </source>
</evidence>
<evidence type="ECO:0000256" key="2">
    <source>
        <dbReference type="ARBA" id="ARBA00005399"/>
    </source>
</evidence>
<keyword evidence="3" id="KW-1003">Cell membrane</keyword>
<evidence type="ECO:0000256" key="16">
    <source>
        <dbReference type="ARBA" id="ARBA00061854"/>
    </source>
</evidence>
<evidence type="ECO:0000259" key="25">
    <source>
        <dbReference type="PROSITE" id="PS50853"/>
    </source>
</evidence>
<feature type="transmembrane region" description="Helical" evidence="24">
    <location>
        <begin position="15"/>
        <end position="32"/>
    </location>
</feature>
<evidence type="ECO:0000256" key="13">
    <source>
        <dbReference type="ARBA" id="ARBA00023180"/>
    </source>
</evidence>
<evidence type="ECO:0000256" key="19">
    <source>
        <dbReference type="ARBA" id="ARBA00076545"/>
    </source>
</evidence>
<dbReference type="GeneTree" id="ENSGT00510000049322"/>
<keyword evidence="11" id="KW-1015">Disulfide bond</keyword>
<evidence type="ECO:0000256" key="20">
    <source>
        <dbReference type="ARBA" id="ARBA00077161"/>
    </source>
</evidence>
<protein>
    <recommendedName>
        <fullName evidence="17">Interferon alpha/beta receptor 2</fullName>
    </recommendedName>
    <alternativeName>
        <fullName evidence="22">Cytokine receptor class-II member 4</fullName>
    </alternativeName>
    <alternativeName>
        <fullName evidence="20">Cytokine receptor family 2 member 4</fullName>
    </alternativeName>
    <alternativeName>
        <fullName evidence="21">Interleukin-10 receptor subunit 2</fullName>
    </alternativeName>
    <alternativeName>
        <fullName evidence="18">Interleukin-10 receptor subunit beta</fullName>
    </alternativeName>
    <alternativeName>
        <fullName evidence="19">Type I interferon receptor 2</fullName>
    </alternativeName>
</protein>
<dbReference type="STRING" id="29073.ENSUMAP00000027507"/>
<evidence type="ECO:0000313" key="26">
    <source>
        <dbReference type="Ensembl" id="ENSUMAP00000027507"/>
    </source>
</evidence>
<comment type="function">
    <text evidence="15">Together with IFNAR1, forms the heterodimeric receptor for type I interferons (including interferons alpha, beta, epsilon, omega and kappa). Type I interferon binding activates the JAK-STAT signaling cascade, resulting in transcriptional activation or repression of interferon-regulated genes that encode the effectors of the interferon response. Mechanistically, type I interferon-binding brings the IFNAR1 and IFNAR2 subunits into close proximity with one another, driving their associated Janus kinases (JAKs) (TYK2 bound to IFNAR1 and JAK1 bound to IFNAR2) to cross-phosphorylate one another. The activated kinases phosphorylate specific tyrosine residues on the intracellular domains of IFNAR1 and IFNAR2, forming docking sites for the STAT transcription factors (STAT1, STAT2 and STAT). STAT proteins are then phosphorylated by the JAKs, promoting their translocation into the nucleus to regulate expression of interferon-regulated genes.</text>
</comment>
<accession>A0A384CZ20</accession>
<dbReference type="InterPro" id="IPR013783">
    <property type="entry name" value="Ig-like_fold"/>
</dbReference>
<dbReference type="GO" id="GO:0004905">
    <property type="term" value="F:type I interferon receptor activity"/>
    <property type="evidence" value="ECO:0007669"/>
    <property type="project" value="UniProtKB-ARBA"/>
</dbReference>
<dbReference type="SMART" id="SM00060">
    <property type="entry name" value="FN3"/>
    <property type="match status" value="3"/>
</dbReference>
<comment type="subunit">
    <text evidence="16">Heterodimer with IFNLR1.</text>
</comment>
<dbReference type="PROSITE" id="PS50853">
    <property type="entry name" value="FN3"/>
    <property type="match status" value="2"/>
</dbReference>
<keyword evidence="13" id="KW-0325">Glycoprotein</keyword>
<feature type="region of interest" description="Disordered" evidence="23">
    <location>
        <begin position="625"/>
        <end position="699"/>
    </location>
</feature>
<comment type="similarity">
    <text evidence="2">Belongs to the type II cytokine receptor family.</text>
</comment>
<evidence type="ECO:0000256" key="12">
    <source>
        <dbReference type="ARBA" id="ARBA00023170"/>
    </source>
</evidence>
<dbReference type="PANTHER" id="PTHR20859">
    <property type="entry name" value="INTERFERON/INTERLEUKIN RECEPTOR"/>
    <property type="match status" value="1"/>
</dbReference>
<dbReference type="GO" id="GO:0004920">
    <property type="term" value="F:interleukin-10 receptor activity"/>
    <property type="evidence" value="ECO:0007669"/>
    <property type="project" value="TreeGrafter"/>
</dbReference>
<feature type="transmembrane region" description="Helical" evidence="24">
    <location>
        <begin position="545"/>
        <end position="572"/>
    </location>
</feature>
<dbReference type="GO" id="GO:0051607">
    <property type="term" value="P:defense response to virus"/>
    <property type="evidence" value="ECO:0007669"/>
    <property type="project" value="UniProtKB-KW"/>
</dbReference>
<keyword evidence="9" id="KW-0051">Antiviral defense</keyword>
<evidence type="ECO:0000256" key="24">
    <source>
        <dbReference type="SAM" id="Phobius"/>
    </source>
</evidence>
<evidence type="ECO:0000256" key="18">
    <source>
        <dbReference type="ARBA" id="ARBA00072112"/>
    </source>
</evidence>
<feature type="compositionally biased region" description="Polar residues" evidence="23">
    <location>
        <begin position="690"/>
        <end position="699"/>
    </location>
</feature>
<evidence type="ECO:0000256" key="8">
    <source>
        <dbReference type="ARBA" id="ARBA00022989"/>
    </source>
</evidence>
<name>A0A384CZ20_URSMA</name>
<evidence type="ECO:0000256" key="15">
    <source>
        <dbReference type="ARBA" id="ARBA00057968"/>
    </source>
</evidence>
<evidence type="ECO:0000256" key="4">
    <source>
        <dbReference type="ARBA" id="ARBA00022553"/>
    </source>
</evidence>
<evidence type="ECO:0000256" key="6">
    <source>
        <dbReference type="ARBA" id="ARBA00022729"/>
    </source>
</evidence>
<gene>
    <name evidence="26" type="primary">LOC103673110</name>
</gene>
<evidence type="ECO:0000256" key="5">
    <source>
        <dbReference type="ARBA" id="ARBA00022692"/>
    </source>
</evidence>
<keyword evidence="5 24" id="KW-0812">Transmembrane</keyword>
<dbReference type="Pfam" id="PF01108">
    <property type="entry name" value="Tissue_fac"/>
    <property type="match status" value="2"/>
</dbReference>
<dbReference type="InterPro" id="IPR015373">
    <property type="entry name" value="Interferon/interleukin_rcp_dom"/>
</dbReference>
<dbReference type="Pfam" id="PF09294">
    <property type="entry name" value="Interfer-bind"/>
    <property type="match status" value="2"/>
</dbReference>
<feature type="domain" description="Fibronectin type-III" evidence="25">
    <location>
        <begin position="436"/>
        <end position="539"/>
    </location>
</feature>
<dbReference type="InterPro" id="IPR003961">
    <property type="entry name" value="FN3_dom"/>
</dbReference>
<evidence type="ECO:0000256" key="3">
    <source>
        <dbReference type="ARBA" id="ARBA00022475"/>
    </source>
</evidence>
<evidence type="ECO:0000256" key="14">
    <source>
        <dbReference type="ARBA" id="ARBA00055173"/>
    </source>
</evidence>
<dbReference type="Gene3D" id="2.60.40.10">
    <property type="entry name" value="Immunoglobulins"/>
    <property type="match status" value="4"/>
</dbReference>
<evidence type="ECO:0000256" key="23">
    <source>
        <dbReference type="SAM" id="MobiDB-lite"/>
    </source>
</evidence>
<feature type="domain" description="Fibronectin type-III" evidence="25">
    <location>
        <begin position="347"/>
        <end position="435"/>
    </location>
</feature>
<comment type="function">
    <text evidence="14">Shared cell surface receptor required for the activation of five class 2 cytokines: IL10, IL22, IL26, IL28, and IFNL1. The IFNLR1/IL10RB dimer is a receptor for the cytokine ligands IFNL2 and IFNL3 and mediates their antiviral activity. The ligand/receptor complex stimulate the activation of the JAK/STAT signaling pathway leading to the expression of IFN-stimulated genes (ISG), which contribute to the antiviral state.</text>
</comment>
<dbReference type="AlphaFoldDB" id="A0A384CZ20"/>
<evidence type="ECO:0000256" key="11">
    <source>
        <dbReference type="ARBA" id="ARBA00023157"/>
    </source>
</evidence>
<evidence type="ECO:0000256" key="10">
    <source>
        <dbReference type="ARBA" id="ARBA00023136"/>
    </source>
</evidence>
<reference evidence="26" key="1">
    <citation type="submission" date="2019-03" db="UniProtKB">
        <authorList>
            <consortium name="Ensembl"/>
        </authorList>
    </citation>
    <scope>IDENTIFICATION</scope>
</reference>
<dbReference type="GO" id="GO:0005615">
    <property type="term" value="C:extracellular space"/>
    <property type="evidence" value="ECO:0007669"/>
    <property type="project" value="UniProtKB-ARBA"/>
</dbReference>
<dbReference type="Ensembl" id="ENSUMAT00000032522.1">
    <property type="protein sequence ID" value="ENSUMAP00000027507.1"/>
    <property type="gene ID" value="ENSUMAG00000019970.1"/>
</dbReference>
<keyword evidence="4" id="KW-0597">Phosphoprotein</keyword>
<keyword evidence="10 24" id="KW-0472">Membrane</keyword>
<dbReference type="FunFam" id="2.60.40.10:FF:001363">
    <property type="entry name" value="Interleukin 10 receptor subunit beta"/>
    <property type="match status" value="1"/>
</dbReference>
<dbReference type="GO" id="GO:0005886">
    <property type="term" value="C:plasma membrane"/>
    <property type="evidence" value="ECO:0007669"/>
    <property type="project" value="UniProtKB-SubCell"/>
</dbReference>
<evidence type="ECO:0000256" key="22">
    <source>
        <dbReference type="ARBA" id="ARBA00083353"/>
    </source>
</evidence>